<keyword evidence="1" id="KW-0732">Signal</keyword>
<dbReference type="PANTHER" id="PTHR42535:SF2">
    <property type="entry name" value="CHROMOSOME UNDETERMINED SCAFFOLD_146, WHOLE GENOME SHOTGUN SEQUENCE"/>
    <property type="match status" value="1"/>
</dbReference>
<feature type="domain" description="LamG-like jellyroll fold" evidence="3">
    <location>
        <begin position="156"/>
        <end position="289"/>
    </location>
</feature>
<dbReference type="SUPFAM" id="SSF49899">
    <property type="entry name" value="Concanavalin A-like lectins/glucanases"/>
    <property type="match status" value="1"/>
</dbReference>
<dbReference type="EMBL" id="LCFA01000004">
    <property type="protein sequence ID" value="KKS82844.1"/>
    <property type="molecule type" value="Genomic_DNA"/>
</dbReference>
<dbReference type="PATRIC" id="fig|1619011.3.peg.171"/>
<evidence type="ECO:0000313" key="5">
    <source>
        <dbReference type="Proteomes" id="UP000034810"/>
    </source>
</evidence>
<sequence length="667" mass="71264">MAVASLLLAGATAAILGVIRHNFESKGNQIANALASDLFSNVGSFAESDWHNIYNLPKGSGNQYYLVSSSTAATVVSGQESVLSNNVAAGLVGHWKFDEATGDTAYDSSGNYNNGTLANGPTRTASSSCQVGNCLSFNGTTSYVSSTDSGSLDIAGNLTISVWVKWNSFKNYGLMVEKGPANGSVVAMNYAIWSYADNTIKGFIGNGSASNQTDYVSASVLTAGAWHLVNLVADGSNLSIYVDGTFRVSSTQTVTPAANAYPLYITAPTYTLDGLIDDVRVYNRTLSADEIKQLYQSSVYSRYFYTESASRDAGGNIESTYNANNDDPSTQKITSVVVWEEGRKNEIGGYLTRSRRNSVFWQQDWSGGSGQEGPISEVNDRYSSSTNITAGASLQITDKNSDGTLYSSTFDTQVSGGAVFNSILWRGDKPSGTNVKFQIASSNSSSGLGGGATGTIDTFYRYAWNDEIGWIDFGYAPGNVQVQDTQLVGYAYNDDVEEISLDCATSPAGDICVTSDYKVTRATSTGDLAGWAWNDEIGWISFCGGQQTADCPGTISYKVNVNLTTGYFSGWAWNDAIGWISFNCADAGLCGVADYKVAVAVASGWRYLGPDGTSLTFYVPTGSGIPSQITLKYHNNHRYSRYKIILSPDSGHTLTPTVDDAIINWSP</sequence>
<dbReference type="Pfam" id="PF13385">
    <property type="entry name" value="Laminin_G_3"/>
    <property type="match status" value="1"/>
</dbReference>
<dbReference type="InterPro" id="IPR013320">
    <property type="entry name" value="ConA-like_dom_sf"/>
</dbReference>
<keyword evidence="2" id="KW-1015">Disulfide bond</keyword>
<evidence type="ECO:0000256" key="2">
    <source>
        <dbReference type="ARBA" id="ARBA00023157"/>
    </source>
</evidence>
<protein>
    <recommendedName>
        <fullName evidence="3">LamG-like jellyroll fold domain-containing protein</fullName>
    </recommendedName>
</protein>
<dbReference type="Proteomes" id="UP000034810">
    <property type="component" value="Unassembled WGS sequence"/>
</dbReference>
<evidence type="ECO:0000313" key="4">
    <source>
        <dbReference type="EMBL" id="KKS82844.1"/>
    </source>
</evidence>
<evidence type="ECO:0000259" key="3">
    <source>
        <dbReference type="SMART" id="SM00560"/>
    </source>
</evidence>
<accession>A0A0G1CBQ5</accession>
<name>A0A0G1CBQ5_9BACT</name>
<dbReference type="PANTHER" id="PTHR42535">
    <property type="entry name" value="OOKINETE PROTEIN, PUTATIVE-RELATED"/>
    <property type="match status" value="1"/>
</dbReference>
<dbReference type="InterPro" id="IPR006558">
    <property type="entry name" value="LamG-like"/>
</dbReference>
<gene>
    <name evidence="4" type="ORF">UV58_C0004G0017</name>
</gene>
<dbReference type="SMART" id="SM00560">
    <property type="entry name" value="LamGL"/>
    <property type="match status" value="1"/>
</dbReference>
<dbReference type="AlphaFoldDB" id="A0A0G1CBQ5"/>
<dbReference type="Gene3D" id="2.60.120.200">
    <property type="match status" value="1"/>
</dbReference>
<organism evidence="4 5">
    <name type="scientific">Candidatus Wolfebacteria bacterium GW2011_GWC1_43_10</name>
    <dbReference type="NCBI Taxonomy" id="1619011"/>
    <lineage>
        <taxon>Bacteria</taxon>
        <taxon>Candidatus Wolfeibacteriota</taxon>
    </lineage>
</organism>
<proteinExistence type="predicted"/>
<comment type="caution">
    <text evidence="4">The sequence shown here is derived from an EMBL/GenBank/DDBJ whole genome shotgun (WGS) entry which is preliminary data.</text>
</comment>
<evidence type="ECO:0000256" key="1">
    <source>
        <dbReference type="ARBA" id="ARBA00022729"/>
    </source>
</evidence>
<reference evidence="4 5" key="1">
    <citation type="journal article" date="2015" name="Nature">
        <title>rRNA introns, odd ribosomes, and small enigmatic genomes across a large radiation of phyla.</title>
        <authorList>
            <person name="Brown C.T."/>
            <person name="Hug L.A."/>
            <person name="Thomas B.C."/>
            <person name="Sharon I."/>
            <person name="Castelle C.J."/>
            <person name="Singh A."/>
            <person name="Wilkins M.J."/>
            <person name="Williams K.H."/>
            <person name="Banfield J.F."/>
        </authorList>
    </citation>
    <scope>NUCLEOTIDE SEQUENCE [LARGE SCALE GENOMIC DNA]</scope>
</reference>